<dbReference type="Proteomes" id="UP000324222">
    <property type="component" value="Unassembled WGS sequence"/>
</dbReference>
<feature type="compositionally biased region" description="Polar residues" evidence="1">
    <location>
        <begin position="51"/>
        <end position="79"/>
    </location>
</feature>
<dbReference type="AlphaFoldDB" id="A0A5B7FIS4"/>
<evidence type="ECO:0000313" key="3">
    <source>
        <dbReference type="Proteomes" id="UP000324222"/>
    </source>
</evidence>
<organism evidence="2 3">
    <name type="scientific">Portunus trituberculatus</name>
    <name type="common">Swimming crab</name>
    <name type="synonym">Neptunus trituberculatus</name>
    <dbReference type="NCBI Taxonomy" id="210409"/>
    <lineage>
        <taxon>Eukaryota</taxon>
        <taxon>Metazoa</taxon>
        <taxon>Ecdysozoa</taxon>
        <taxon>Arthropoda</taxon>
        <taxon>Crustacea</taxon>
        <taxon>Multicrustacea</taxon>
        <taxon>Malacostraca</taxon>
        <taxon>Eumalacostraca</taxon>
        <taxon>Eucarida</taxon>
        <taxon>Decapoda</taxon>
        <taxon>Pleocyemata</taxon>
        <taxon>Brachyura</taxon>
        <taxon>Eubrachyura</taxon>
        <taxon>Portunoidea</taxon>
        <taxon>Portunidae</taxon>
        <taxon>Portuninae</taxon>
        <taxon>Portunus</taxon>
    </lineage>
</organism>
<comment type="caution">
    <text evidence="2">The sequence shown here is derived from an EMBL/GenBank/DDBJ whole genome shotgun (WGS) entry which is preliminary data.</text>
</comment>
<reference evidence="2 3" key="1">
    <citation type="submission" date="2019-05" db="EMBL/GenBank/DDBJ databases">
        <title>Another draft genome of Portunus trituberculatus and its Hox gene families provides insights of decapod evolution.</title>
        <authorList>
            <person name="Jeong J.-H."/>
            <person name="Song I."/>
            <person name="Kim S."/>
            <person name="Choi T."/>
            <person name="Kim D."/>
            <person name="Ryu S."/>
            <person name="Kim W."/>
        </authorList>
    </citation>
    <scope>NUCLEOTIDE SEQUENCE [LARGE SCALE GENOMIC DNA]</scope>
    <source>
        <tissue evidence="2">Muscle</tissue>
    </source>
</reference>
<name>A0A5B7FIS4_PORTR</name>
<accession>A0A5B7FIS4</accession>
<evidence type="ECO:0000256" key="1">
    <source>
        <dbReference type="SAM" id="MobiDB-lite"/>
    </source>
</evidence>
<evidence type="ECO:0000313" key="2">
    <source>
        <dbReference type="EMBL" id="MPC45415.1"/>
    </source>
</evidence>
<feature type="compositionally biased region" description="Pro residues" evidence="1">
    <location>
        <begin position="22"/>
        <end position="41"/>
    </location>
</feature>
<gene>
    <name evidence="2" type="ORF">E2C01_039113</name>
</gene>
<proteinExistence type="predicted"/>
<protein>
    <submittedName>
        <fullName evidence="2">Uncharacterized protein</fullName>
    </submittedName>
</protein>
<keyword evidence="3" id="KW-1185">Reference proteome</keyword>
<sequence length="79" mass="8387">MTRIPAMHEAFPVTGRSCILNKPPPTYPMPAQPSPAQPRPATPEVSFDLVATTQDTQGSINRQRLSNVSLQTSGSGTGP</sequence>
<dbReference type="EMBL" id="VSRR010006720">
    <property type="protein sequence ID" value="MPC45415.1"/>
    <property type="molecule type" value="Genomic_DNA"/>
</dbReference>
<feature type="region of interest" description="Disordered" evidence="1">
    <location>
        <begin position="21"/>
        <end position="79"/>
    </location>
</feature>